<organism evidence="2">
    <name type="scientific">Tanacetum cinerariifolium</name>
    <name type="common">Dalmatian daisy</name>
    <name type="synonym">Chrysanthemum cinerariifolium</name>
    <dbReference type="NCBI Taxonomy" id="118510"/>
    <lineage>
        <taxon>Eukaryota</taxon>
        <taxon>Viridiplantae</taxon>
        <taxon>Streptophyta</taxon>
        <taxon>Embryophyta</taxon>
        <taxon>Tracheophyta</taxon>
        <taxon>Spermatophyta</taxon>
        <taxon>Magnoliopsida</taxon>
        <taxon>eudicotyledons</taxon>
        <taxon>Gunneridae</taxon>
        <taxon>Pentapetalae</taxon>
        <taxon>asterids</taxon>
        <taxon>campanulids</taxon>
        <taxon>Asterales</taxon>
        <taxon>Asteraceae</taxon>
        <taxon>Asteroideae</taxon>
        <taxon>Anthemideae</taxon>
        <taxon>Anthemidinae</taxon>
        <taxon>Tanacetum</taxon>
    </lineage>
</organism>
<evidence type="ECO:0000313" key="2">
    <source>
        <dbReference type="EMBL" id="GEY06882.1"/>
    </source>
</evidence>
<reference evidence="2" key="1">
    <citation type="journal article" date="2019" name="Sci. Rep.">
        <title>Draft genome of Tanacetum cinerariifolium, the natural source of mosquito coil.</title>
        <authorList>
            <person name="Yamashiro T."/>
            <person name="Shiraishi A."/>
            <person name="Satake H."/>
            <person name="Nakayama K."/>
        </authorList>
    </citation>
    <scope>NUCLEOTIDE SEQUENCE</scope>
</reference>
<feature type="compositionally biased region" description="Basic residues" evidence="1">
    <location>
        <begin position="68"/>
        <end position="85"/>
    </location>
</feature>
<comment type="caution">
    <text evidence="2">The sequence shown here is derived from an EMBL/GenBank/DDBJ whole genome shotgun (WGS) entry which is preliminary data.</text>
</comment>
<feature type="compositionally biased region" description="Basic and acidic residues" evidence="1">
    <location>
        <begin position="91"/>
        <end position="111"/>
    </location>
</feature>
<proteinExistence type="predicted"/>
<dbReference type="AlphaFoldDB" id="A0A699HE80"/>
<name>A0A699HE80_TANCI</name>
<sequence length="298" mass="33656">MLTPTFVETHNLVAFLEKPSESEGFEQIIDFLNAKPIRYALTVLDLEEAKIAQAKEIAKLKKRVKKVEKKRKSRPARLRRLKKVGSSKQVESSEEKDCLGAQEDASKQEKSIKDIDQDVEIALVDEAQRKMHDAGMFGVDDLEGNEVFVDVREQIVEKEVTTTDEVVTAANVEDSHAPTTTTTVDVDDELTMEKTLIAIKATKPDVISNAIITRRAKGVVFHEQVQAHIPTISSLKDKGKAKIIEPEKPLKKKDQIALDEEVARKLEAKMRAEIEEEERITREKDKANRVVVEEYDDV</sequence>
<feature type="region of interest" description="Disordered" evidence="1">
    <location>
        <begin position="68"/>
        <end position="111"/>
    </location>
</feature>
<dbReference type="EMBL" id="BKCJ010149534">
    <property type="protein sequence ID" value="GEY06882.1"/>
    <property type="molecule type" value="Genomic_DNA"/>
</dbReference>
<evidence type="ECO:0000256" key="1">
    <source>
        <dbReference type="SAM" id="MobiDB-lite"/>
    </source>
</evidence>
<protein>
    <submittedName>
        <fullName evidence="2">Uncharacterized protein</fullName>
    </submittedName>
</protein>
<accession>A0A699HE80</accession>
<gene>
    <name evidence="2" type="ORF">Tci_378856</name>
</gene>